<dbReference type="NCBIfam" id="TIGR01128">
    <property type="entry name" value="holA"/>
    <property type="match status" value="1"/>
</dbReference>
<dbReference type="InterPro" id="IPR027417">
    <property type="entry name" value="P-loop_NTPase"/>
</dbReference>
<proteinExistence type="predicted"/>
<dbReference type="GO" id="GO:0003677">
    <property type="term" value="F:DNA binding"/>
    <property type="evidence" value="ECO:0007669"/>
    <property type="project" value="InterPro"/>
</dbReference>
<evidence type="ECO:0000256" key="2">
    <source>
        <dbReference type="ARBA" id="ARBA00022695"/>
    </source>
</evidence>
<reference evidence="6" key="1">
    <citation type="submission" date="2016-08" db="EMBL/GenBank/DDBJ databases">
        <title>Complete genome sequence of the organohalide-respiring Epsilonproteobacterium Sulfurospirillum halorespirans.</title>
        <authorList>
            <person name="Goris T."/>
            <person name="Zimmermann J."/>
            <person name="Schenz B."/>
            <person name="Lemos M."/>
            <person name="Hackermueller J."/>
            <person name="Diekert G."/>
        </authorList>
    </citation>
    <scope>NUCLEOTIDE SEQUENCE [LARGE SCALE GENOMIC DNA]</scope>
    <source>
        <strain>DSM 13726</strain>
        <strain evidence="6">PCE-M2</strain>
    </source>
</reference>
<evidence type="ECO:0000256" key="4">
    <source>
        <dbReference type="ARBA" id="ARBA00022932"/>
    </source>
</evidence>
<dbReference type="PANTHER" id="PTHR34388:SF1">
    <property type="entry name" value="DNA POLYMERASE III SUBUNIT DELTA"/>
    <property type="match status" value="1"/>
</dbReference>
<name>A0A1D7TIQ3_9BACT</name>
<evidence type="ECO:0000256" key="3">
    <source>
        <dbReference type="ARBA" id="ARBA00022705"/>
    </source>
</evidence>
<keyword evidence="2" id="KW-0548">Nucleotidyltransferase</keyword>
<dbReference type="NCBIfam" id="NF006302">
    <property type="entry name" value="PRK08487.1-5"/>
    <property type="match status" value="1"/>
</dbReference>
<protein>
    <submittedName>
        <fullName evidence="5">DNA polymerase III subunit delta</fullName>
    </submittedName>
</protein>
<keyword evidence="4" id="KW-0239">DNA-directed DNA polymerase</keyword>
<evidence type="ECO:0000313" key="6">
    <source>
        <dbReference type="Proteomes" id="UP000094609"/>
    </source>
</evidence>
<dbReference type="PANTHER" id="PTHR34388">
    <property type="entry name" value="DNA POLYMERASE III SUBUNIT DELTA"/>
    <property type="match status" value="1"/>
</dbReference>
<keyword evidence="1" id="KW-0808">Transferase</keyword>
<evidence type="ECO:0000256" key="1">
    <source>
        <dbReference type="ARBA" id="ARBA00022679"/>
    </source>
</evidence>
<dbReference type="KEGG" id="shal:SHALO_1122"/>
<dbReference type="RefSeq" id="WP_069477737.1">
    <property type="nucleotide sequence ID" value="NZ_CP017111.1"/>
</dbReference>
<accession>A0A1D7TIQ3</accession>
<dbReference type="PATRIC" id="fig|1193502.14.peg.1138"/>
<keyword evidence="6" id="KW-1185">Reference proteome</keyword>
<dbReference type="GO" id="GO:0009360">
    <property type="term" value="C:DNA polymerase III complex"/>
    <property type="evidence" value="ECO:0007669"/>
    <property type="project" value="TreeGrafter"/>
</dbReference>
<dbReference type="AlphaFoldDB" id="A0A1D7TIQ3"/>
<dbReference type="GO" id="GO:0006261">
    <property type="term" value="P:DNA-templated DNA replication"/>
    <property type="evidence" value="ECO:0007669"/>
    <property type="project" value="TreeGrafter"/>
</dbReference>
<keyword evidence="3" id="KW-0235">DNA replication</keyword>
<dbReference type="STRING" id="1193502.SHALO_1122"/>
<dbReference type="EMBL" id="CP017111">
    <property type="protein sequence ID" value="AOO64902.1"/>
    <property type="molecule type" value="Genomic_DNA"/>
</dbReference>
<dbReference type="GO" id="GO:0003887">
    <property type="term" value="F:DNA-directed DNA polymerase activity"/>
    <property type="evidence" value="ECO:0007669"/>
    <property type="project" value="UniProtKB-KW"/>
</dbReference>
<dbReference type="SUPFAM" id="SSF52540">
    <property type="entry name" value="P-loop containing nucleoside triphosphate hydrolases"/>
    <property type="match status" value="1"/>
</dbReference>
<gene>
    <name evidence="5" type="ORF">SHALO_1122</name>
</gene>
<dbReference type="InterPro" id="IPR005790">
    <property type="entry name" value="DNA_polIII_delta"/>
</dbReference>
<organism evidence="5 6">
    <name type="scientific">Sulfurospirillum halorespirans DSM 13726</name>
    <dbReference type="NCBI Taxonomy" id="1193502"/>
    <lineage>
        <taxon>Bacteria</taxon>
        <taxon>Pseudomonadati</taxon>
        <taxon>Campylobacterota</taxon>
        <taxon>Epsilonproteobacteria</taxon>
        <taxon>Campylobacterales</taxon>
        <taxon>Sulfurospirillaceae</taxon>
        <taxon>Sulfurospirillum</taxon>
    </lineage>
</organism>
<evidence type="ECO:0000313" key="5">
    <source>
        <dbReference type="EMBL" id="AOO64902.1"/>
    </source>
</evidence>
<dbReference type="Proteomes" id="UP000094609">
    <property type="component" value="Chromosome"/>
</dbReference>
<sequence>MYKREFEGVLKANKAPKSTLFYGACAYQNNALAHQLLTLLQAASEEKVMMYFDEYNFTSAKNFLSQSSLFGDRNILIVKTDKTIPSKEVETLVSLCAKNDSSYFIYQYFGEDKKATPLTKIFEKQNDGAFVRLFKADFNEAMQLLQNHANAVGLSIDRYALQHLYMIHSEDLSLCVNECEKLLVLGREIGINDINTLVYGLGSVSMDHFITKLLEKKDIKEEFERLVEGDGVEEIRIINAIQAHVSQLFLFHAYIKLHGAFDAKAILGYPLPPQLAAQRSQHSIKIDLATYQKLCAQLIDAEYRLKKVGNLEKSSYLLSSLIKLQSYL</sequence>